<feature type="transmembrane region" description="Helical" evidence="1">
    <location>
        <begin position="443"/>
        <end position="465"/>
    </location>
</feature>
<evidence type="ECO:0000256" key="1">
    <source>
        <dbReference type="SAM" id="Phobius"/>
    </source>
</evidence>
<dbReference type="RefSeq" id="WP_210055072.1">
    <property type="nucleotide sequence ID" value="NZ_BAAAMH010000004.1"/>
</dbReference>
<comment type="caution">
    <text evidence="2">The sequence shown here is derived from an EMBL/GenBank/DDBJ whole genome shotgun (WGS) entry which is preliminary data.</text>
</comment>
<proteinExistence type="predicted"/>
<keyword evidence="3" id="KW-1185">Reference proteome</keyword>
<keyword evidence="1" id="KW-0812">Transmembrane</keyword>
<feature type="transmembrane region" description="Helical" evidence="1">
    <location>
        <begin position="502"/>
        <end position="522"/>
    </location>
</feature>
<keyword evidence="1" id="KW-1133">Transmembrane helix</keyword>
<feature type="transmembrane region" description="Helical" evidence="1">
    <location>
        <begin position="349"/>
        <end position="371"/>
    </location>
</feature>
<evidence type="ECO:0000313" key="3">
    <source>
        <dbReference type="Proteomes" id="UP000758168"/>
    </source>
</evidence>
<organism evidence="2 3">
    <name type="scientific">Microlunatus capsulatus</name>
    <dbReference type="NCBI Taxonomy" id="99117"/>
    <lineage>
        <taxon>Bacteria</taxon>
        <taxon>Bacillati</taxon>
        <taxon>Actinomycetota</taxon>
        <taxon>Actinomycetes</taxon>
        <taxon>Propionibacteriales</taxon>
        <taxon>Propionibacteriaceae</taxon>
        <taxon>Microlunatus</taxon>
    </lineage>
</organism>
<dbReference type="Proteomes" id="UP000758168">
    <property type="component" value="Unassembled WGS sequence"/>
</dbReference>
<feature type="transmembrane region" description="Helical" evidence="1">
    <location>
        <begin position="377"/>
        <end position="398"/>
    </location>
</feature>
<feature type="transmembrane region" description="Helical" evidence="1">
    <location>
        <begin position="529"/>
        <end position="546"/>
    </location>
</feature>
<feature type="transmembrane region" description="Helical" evidence="1">
    <location>
        <begin position="585"/>
        <end position="604"/>
    </location>
</feature>
<dbReference type="EMBL" id="JAGIOB010000001">
    <property type="protein sequence ID" value="MBP2416961.1"/>
    <property type="molecule type" value="Genomic_DNA"/>
</dbReference>
<evidence type="ECO:0000313" key="2">
    <source>
        <dbReference type="EMBL" id="MBP2416961.1"/>
    </source>
</evidence>
<accession>A0ABS4Z7H9</accession>
<sequence>MGGRSRRGPRPAGPAPRGPALSRRWVAVLLLLAAVVAGLRGVHLLQEPAQATAFVTEQVVVVGVTGRPALTDPDRAVLEGHLDDAQVGAVNVRPRYVGDCAAAGWTTLGAGRRAAVGGLCDPQVVDGRVADWDARVAAAAARRGDARLGTLAGSTTGCVAAVGPGAALAAARPDGTVADYRTPEQFLADGLSTRCPTTLVDAGAQSDAVIARLAQDPDRTLLVTGVGPAAGSDDPALQVVYRLGTTFPGWLTSASTRREGVVTLTDLTRTLVDHDAPAGAPVPTTVDGSPLAVDPTALTVPLVDDHLAAVAALSDDVVTGYLVLGGAGTVLFLLGLVQTLRRRFAVPRTILTFGSVLGAAMMLTGSVPWAGSGAPGLVLGVTVLGWSAALTGAALALAARLAVPAAVAGAALTVAAFTVDALLGGPLQAGSMLNSRPVFGLRWYGFGNVTFAVYATAALVLAGWLAHRFLATGHRRAAVVAVAAVGFGVVVCEGWPTMGTDFGGVVALTPPVLWLLLVVAGVRITLPRLLAVGGSAVVAIAAISLLDWSRGPDRRSHLGAFVQRVLDGDAVDVVSRKAVAAAETVVGGLGIGSVLVGAVLWLLVLRCALPVLRRDLPTLPAVLHAALATAVLGTLLNDGGISVWLTGTAVVAITVGWFCLDHALRDGWPSPAPGRELWTWLGRGSARR</sequence>
<feature type="transmembrane region" description="Helical" evidence="1">
    <location>
        <begin position="477"/>
        <end position="496"/>
    </location>
</feature>
<feature type="transmembrane region" description="Helical" evidence="1">
    <location>
        <begin position="405"/>
        <end position="423"/>
    </location>
</feature>
<feature type="transmembrane region" description="Helical" evidence="1">
    <location>
        <begin position="616"/>
        <end position="635"/>
    </location>
</feature>
<feature type="transmembrane region" description="Helical" evidence="1">
    <location>
        <begin position="318"/>
        <end position="337"/>
    </location>
</feature>
<reference evidence="2 3" key="1">
    <citation type="submission" date="2021-03" db="EMBL/GenBank/DDBJ databases">
        <title>Sequencing the genomes of 1000 actinobacteria strains.</title>
        <authorList>
            <person name="Klenk H.-P."/>
        </authorList>
    </citation>
    <scope>NUCLEOTIDE SEQUENCE [LARGE SCALE GENOMIC DNA]</scope>
    <source>
        <strain evidence="2 3">DSM 12936</strain>
    </source>
</reference>
<feature type="transmembrane region" description="Helical" evidence="1">
    <location>
        <begin position="641"/>
        <end position="660"/>
    </location>
</feature>
<name>A0ABS4Z7H9_9ACTN</name>
<keyword evidence="1" id="KW-0472">Membrane</keyword>
<gene>
    <name evidence="2" type="ORF">JOF54_001883</name>
</gene>
<protein>
    <submittedName>
        <fullName evidence="2">Uncharacterized protein</fullName>
    </submittedName>
</protein>